<evidence type="ECO:0000313" key="2">
    <source>
        <dbReference type="Proteomes" id="UP000662703"/>
    </source>
</evidence>
<organism evidence="1 2">
    <name type="scientific">Alloalcanivorax profundimaris</name>
    <dbReference type="NCBI Taxonomy" id="2735259"/>
    <lineage>
        <taxon>Bacteria</taxon>
        <taxon>Pseudomonadati</taxon>
        <taxon>Pseudomonadota</taxon>
        <taxon>Gammaproteobacteria</taxon>
        <taxon>Oceanospirillales</taxon>
        <taxon>Alcanivoracaceae</taxon>
        <taxon>Alloalcanivorax</taxon>
    </lineage>
</organism>
<proteinExistence type="predicted"/>
<dbReference type="EMBL" id="ARXX01000058">
    <property type="protein sequence ID" value="MBF5057790.1"/>
    <property type="molecule type" value="Genomic_DNA"/>
</dbReference>
<keyword evidence="2" id="KW-1185">Reference proteome</keyword>
<reference evidence="1 2" key="1">
    <citation type="submission" date="2012-09" db="EMBL/GenBank/DDBJ databases">
        <title>Genome Sequence of alkane-degrading Bacterium Alcanivorax sp. 521-1.</title>
        <authorList>
            <person name="Lai Q."/>
            <person name="Shao Z."/>
        </authorList>
    </citation>
    <scope>NUCLEOTIDE SEQUENCE [LARGE SCALE GENOMIC DNA]</scope>
    <source>
        <strain evidence="1 2">521-1</strain>
    </source>
</reference>
<evidence type="ECO:0008006" key="3">
    <source>
        <dbReference type="Google" id="ProtNLM"/>
    </source>
</evidence>
<evidence type="ECO:0000313" key="1">
    <source>
        <dbReference type="EMBL" id="MBF5057790.1"/>
    </source>
</evidence>
<accession>A0ABS0AWZ0</accession>
<dbReference type="Proteomes" id="UP000662703">
    <property type="component" value="Unassembled WGS sequence"/>
</dbReference>
<gene>
    <name evidence="1" type="ORF">Y5W_03084</name>
</gene>
<comment type="caution">
    <text evidence="1">The sequence shown here is derived from an EMBL/GenBank/DDBJ whole genome shotgun (WGS) entry which is preliminary data.</text>
</comment>
<dbReference type="RefSeq" id="WP_194297659.1">
    <property type="nucleotide sequence ID" value="NZ_ARXX01000058.1"/>
</dbReference>
<sequence>MARTGEQASTPGHLVWQLDHFENHRRAIRFVRQFQDTLCVFSAPVGQLYTNYEIAVPEGQDRSLIILPNPYAYHDTFNGLPEDSARATGITIIPGELAGGSGLHMLIPLRGKTGRTVRRVPLATGLRALIRQENTARPFLPVITKGDLRAFDKDNPSLHLHRLVPDRLSNSSAMEINGIRRAIRDRLAVYLD</sequence>
<protein>
    <recommendedName>
        <fullName evidence="3">Type II toxin-antitoxin system PemK/MazF family toxin</fullName>
    </recommendedName>
</protein>
<name>A0ABS0AWZ0_9GAMM</name>